<dbReference type="VEuPathDB" id="VectorBase:CPIJ003373"/>
<feature type="repeat" description="ANK" evidence="1">
    <location>
        <begin position="46"/>
        <end position="75"/>
    </location>
</feature>
<dbReference type="VEuPathDB" id="VectorBase:CQUJHB002266"/>
<organism>
    <name type="scientific">Culex quinquefasciatus</name>
    <name type="common">Southern house mosquito</name>
    <name type="synonym">Culex pungens</name>
    <dbReference type="NCBI Taxonomy" id="7176"/>
    <lineage>
        <taxon>Eukaryota</taxon>
        <taxon>Metazoa</taxon>
        <taxon>Ecdysozoa</taxon>
        <taxon>Arthropoda</taxon>
        <taxon>Hexapoda</taxon>
        <taxon>Insecta</taxon>
        <taxon>Pterygota</taxon>
        <taxon>Neoptera</taxon>
        <taxon>Endopterygota</taxon>
        <taxon>Diptera</taxon>
        <taxon>Nematocera</taxon>
        <taxon>Culicoidea</taxon>
        <taxon>Culicidae</taxon>
        <taxon>Culicinae</taxon>
        <taxon>Culicini</taxon>
        <taxon>Culex</taxon>
        <taxon>Culex</taxon>
    </lineage>
</organism>
<dbReference type="Gene3D" id="1.25.40.20">
    <property type="entry name" value="Ankyrin repeat-containing domain"/>
    <property type="match status" value="1"/>
</dbReference>
<sequence>MDPQVRKNNLLMFAIEDQDHTEINRLLTNGADPNFVDANCTNGLCTPLHIAVAECDPKSVKILLRWGAKFDTKLRNHKSPWELAKSDFQIRPIFEEHFRCTPRLSVAKNSSNPTTSSEGEYHRRPGSAGISGQLYEARLMALVYLRLERLGCQFYLGSNVDGIGNFDDLVVRYRCEGADRDTLLFVQAKHREDPDKNKIKFAAVEDVTCEKGDFSVHTNFKNYLMIREQFGRDRSGGFFEGNFEDLDVELVLYTSAKYEYTLPYLDANEVRIYHVNYIG</sequence>
<dbReference type="KEGG" id="cqu:CpipJ_CPIJ003373"/>
<evidence type="ECO:0000256" key="1">
    <source>
        <dbReference type="PROSITE-ProRule" id="PRU00023"/>
    </source>
</evidence>
<evidence type="ECO:0000313" key="3">
    <source>
        <dbReference type="EMBL" id="EDS38446.1"/>
    </source>
</evidence>
<dbReference type="AlphaFoldDB" id="B0W7Y4"/>
<dbReference type="EnsemblMetazoa" id="CPIJ003373-RA">
    <property type="protein sequence ID" value="CPIJ003373-PA"/>
    <property type="gene ID" value="CPIJ003373"/>
</dbReference>
<dbReference type="HOGENOM" id="CLU_086158_0_0_1"/>
<evidence type="ECO:0000313" key="5">
    <source>
        <dbReference type="Proteomes" id="UP000002320"/>
    </source>
</evidence>
<keyword evidence="1" id="KW-0040">ANK repeat</keyword>
<dbReference type="Pfam" id="PF12796">
    <property type="entry name" value="Ank_2"/>
    <property type="match status" value="1"/>
</dbReference>
<evidence type="ECO:0000256" key="2">
    <source>
        <dbReference type="SAM" id="MobiDB-lite"/>
    </source>
</evidence>
<dbReference type="InParanoid" id="B0W7Y4"/>
<dbReference type="PROSITE" id="PS50088">
    <property type="entry name" value="ANK_REPEAT"/>
    <property type="match status" value="1"/>
</dbReference>
<dbReference type="SUPFAM" id="SSF48403">
    <property type="entry name" value="Ankyrin repeat"/>
    <property type="match status" value="1"/>
</dbReference>
<name>B0W7Y4_CULQU</name>
<feature type="region of interest" description="Disordered" evidence="2">
    <location>
        <begin position="105"/>
        <end position="125"/>
    </location>
</feature>
<dbReference type="OrthoDB" id="6693298at2759"/>
<proteinExistence type="predicted"/>
<reference evidence="4" key="2">
    <citation type="submission" date="2020-05" db="UniProtKB">
        <authorList>
            <consortium name="EnsemblMetazoa"/>
        </authorList>
    </citation>
    <scope>IDENTIFICATION</scope>
    <source>
        <strain evidence="4">JHB</strain>
    </source>
</reference>
<dbReference type="Proteomes" id="UP000002320">
    <property type="component" value="Unassembled WGS sequence"/>
</dbReference>
<evidence type="ECO:0000313" key="4">
    <source>
        <dbReference type="EnsemblMetazoa" id="CPIJ003373-PA"/>
    </source>
</evidence>
<reference evidence="3" key="1">
    <citation type="submission" date="2007-03" db="EMBL/GenBank/DDBJ databases">
        <title>Annotation of Culex pipiens quinquefasciatus.</title>
        <authorList>
            <consortium name="The Broad Institute Genome Sequencing Platform"/>
            <person name="Atkinson P.W."/>
            <person name="Hemingway J."/>
            <person name="Christensen B.M."/>
            <person name="Higgs S."/>
            <person name="Kodira C."/>
            <person name="Hannick L."/>
            <person name="Megy K."/>
            <person name="O'Leary S."/>
            <person name="Pearson M."/>
            <person name="Haas B.J."/>
            <person name="Mauceli E."/>
            <person name="Wortman J.R."/>
            <person name="Lee N.H."/>
            <person name="Guigo R."/>
            <person name="Stanke M."/>
            <person name="Alvarado L."/>
            <person name="Amedeo P."/>
            <person name="Antoine C.H."/>
            <person name="Arensburger P."/>
            <person name="Bidwell S.L."/>
            <person name="Crawford M."/>
            <person name="Camaro F."/>
            <person name="Devon K."/>
            <person name="Engels R."/>
            <person name="Hammond M."/>
            <person name="Howarth C."/>
            <person name="Koehrsen M."/>
            <person name="Lawson D."/>
            <person name="Montgomery P."/>
            <person name="Nene V."/>
            <person name="Nusbaum C."/>
            <person name="Puiu D."/>
            <person name="Romero-Severson J."/>
            <person name="Severson D.W."/>
            <person name="Shumway M."/>
            <person name="Sisk P."/>
            <person name="Stolte C."/>
            <person name="Zeng Q."/>
            <person name="Eisenstadt E."/>
            <person name="Fraser-Liggett C."/>
            <person name="Strausberg R."/>
            <person name="Galagan J."/>
            <person name="Birren B."/>
            <person name="Collins F.H."/>
        </authorList>
    </citation>
    <scope>NUCLEOTIDE SEQUENCE [LARGE SCALE GENOMIC DNA]</scope>
    <source>
        <strain evidence="3">JHB</strain>
    </source>
</reference>
<dbReference type="InterPro" id="IPR002110">
    <property type="entry name" value="Ankyrin_rpt"/>
</dbReference>
<dbReference type="OMA" id="ANEVRIY"/>
<protein>
    <submittedName>
        <fullName evidence="3">Predicted protein</fullName>
    </submittedName>
</protein>
<dbReference type="SMART" id="SM00248">
    <property type="entry name" value="ANK"/>
    <property type="match status" value="2"/>
</dbReference>
<feature type="compositionally biased region" description="Polar residues" evidence="2">
    <location>
        <begin position="107"/>
        <end position="118"/>
    </location>
</feature>
<gene>
    <name evidence="4" type="primary">6034516</name>
    <name evidence="3" type="ORF">CpipJ_CPIJ003373</name>
</gene>
<dbReference type="InterPro" id="IPR036770">
    <property type="entry name" value="Ankyrin_rpt-contain_sf"/>
</dbReference>
<keyword evidence="5" id="KW-1185">Reference proteome</keyword>
<accession>B0W7Y4</accession>
<dbReference type="EMBL" id="DS231856">
    <property type="protein sequence ID" value="EDS38446.1"/>
    <property type="molecule type" value="Genomic_DNA"/>
</dbReference>
<dbReference type="STRING" id="7176.B0W7Y4"/>